<dbReference type="Proteomes" id="UP001498771">
    <property type="component" value="Unassembled WGS sequence"/>
</dbReference>
<dbReference type="GeneID" id="90037675"/>
<sequence length="201" mass="21854">MSTVPLQPTDLYGGAMRISLPEGFIDASTLRQIPDHQEVFVSSNASTSQDDSIIIELVERLEKESDKQAVLAHLDEILEINSPGYKFGADLDNREDSVIQIPSPTALQSSSAYLIVDSRQAQKWATTSSSKPMHLSLALAVIRLTSPTSTDILVTLNSGVDTQEHSLSSEEQAALAETLKRLATSIVASLEVRDWGLFGEE</sequence>
<comment type="similarity">
    <text evidence="1">Belongs to the MOG1 family.</text>
</comment>
<evidence type="ECO:0008006" key="6">
    <source>
        <dbReference type="Google" id="ProtNLM"/>
    </source>
</evidence>
<comment type="caution">
    <text evidence="4">The sequence shown here is derived from an EMBL/GenBank/DDBJ whole genome shotgun (WGS) entry which is preliminary data.</text>
</comment>
<evidence type="ECO:0000256" key="3">
    <source>
        <dbReference type="ARBA" id="ARBA00022927"/>
    </source>
</evidence>
<accession>A0ABR1F841</accession>
<reference evidence="4 5" key="1">
    <citation type="submission" date="2024-03" db="EMBL/GenBank/DDBJ databases">
        <title>Genome-scale model development and genomic sequencing of the oleaginous clade Lipomyces.</title>
        <authorList>
            <consortium name="Lawrence Berkeley National Laboratory"/>
            <person name="Czajka J.J."/>
            <person name="Han Y."/>
            <person name="Kim J."/>
            <person name="Mondo S.J."/>
            <person name="Hofstad B.A."/>
            <person name="Robles A."/>
            <person name="Haridas S."/>
            <person name="Riley R."/>
            <person name="LaButti K."/>
            <person name="Pangilinan J."/>
            <person name="Andreopoulos W."/>
            <person name="Lipzen A."/>
            <person name="Yan J."/>
            <person name="Wang M."/>
            <person name="Ng V."/>
            <person name="Grigoriev I.V."/>
            <person name="Spatafora J.W."/>
            <person name="Magnuson J.K."/>
            <person name="Baker S.E."/>
            <person name="Pomraning K.R."/>
        </authorList>
    </citation>
    <scope>NUCLEOTIDE SEQUENCE [LARGE SCALE GENOMIC DNA]</scope>
    <source>
        <strain evidence="4 5">Phaff 52-87</strain>
    </source>
</reference>
<dbReference type="SUPFAM" id="SSF55724">
    <property type="entry name" value="Mog1p/PsbP-like"/>
    <property type="match status" value="1"/>
</dbReference>
<dbReference type="Pfam" id="PF04603">
    <property type="entry name" value="Mog1"/>
    <property type="match status" value="1"/>
</dbReference>
<proteinExistence type="inferred from homology"/>
<keyword evidence="3" id="KW-0653">Protein transport</keyword>
<dbReference type="InterPro" id="IPR016123">
    <property type="entry name" value="Mog1/PsbP_a/b/a-sand"/>
</dbReference>
<dbReference type="InterPro" id="IPR007681">
    <property type="entry name" value="Mog1"/>
</dbReference>
<evidence type="ECO:0000256" key="1">
    <source>
        <dbReference type="ARBA" id="ARBA00010307"/>
    </source>
</evidence>
<keyword evidence="2" id="KW-0813">Transport</keyword>
<organism evidence="4 5">
    <name type="scientific">Myxozyma melibiosi</name>
    <dbReference type="NCBI Taxonomy" id="54550"/>
    <lineage>
        <taxon>Eukaryota</taxon>
        <taxon>Fungi</taxon>
        <taxon>Dikarya</taxon>
        <taxon>Ascomycota</taxon>
        <taxon>Saccharomycotina</taxon>
        <taxon>Lipomycetes</taxon>
        <taxon>Lipomycetales</taxon>
        <taxon>Lipomycetaceae</taxon>
        <taxon>Myxozyma</taxon>
    </lineage>
</organism>
<name>A0ABR1F841_9ASCO</name>
<dbReference type="PANTHER" id="PTHR15837:SF0">
    <property type="entry name" value="RAN GUANINE NUCLEOTIDE RELEASE FACTOR"/>
    <property type="match status" value="1"/>
</dbReference>
<evidence type="ECO:0000313" key="5">
    <source>
        <dbReference type="Proteomes" id="UP001498771"/>
    </source>
</evidence>
<keyword evidence="5" id="KW-1185">Reference proteome</keyword>
<evidence type="ECO:0000256" key="2">
    <source>
        <dbReference type="ARBA" id="ARBA00022448"/>
    </source>
</evidence>
<gene>
    <name evidence="4" type="ORF">BZA70DRAFT_275493</name>
</gene>
<protein>
    <recommendedName>
        <fullName evidence="6">Mog1p/PsbP-like protein</fullName>
    </recommendedName>
</protein>
<dbReference type="EMBL" id="JBBJBU010000003">
    <property type="protein sequence ID" value="KAK7206030.1"/>
    <property type="molecule type" value="Genomic_DNA"/>
</dbReference>
<dbReference type="PANTHER" id="PTHR15837">
    <property type="entry name" value="RAN GUANINE NUCLEOTIDE RELEASE FACTOR"/>
    <property type="match status" value="1"/>
</dbReference>
<dbReference type="Gene3D" id="3.40.1000.10">
    <property type="entry name" value="Mog1/PsbP, alpha/beta/alpha sandwich"/>
    <property type="match status" value="1"/>
</dbReference>
<evidence type="ECO:0000313" key="4">
    <source>
        <dbReference type="EMBL" id="KAK7206030.1"/>
    </source>
</evidence>
<dbReference type="RefSeq" id="XP_064769063.1">
    <property type="nucleotide sequence ID" value="XM_064912163.1"/>
</dbReference>